<keyword evidence="2" id="KW-1185">Reference proteome</keyword>
<name>A0ACD3A6E6_9AGAR</name>
<organism evidence="1 2">
    <name type="scientific">Pluteus cervinus</name>
    <dbReference type="NCBI Taxonomy" id="181527"/>
    <lineage>
        <taxon>Eukaryota</taxon>
        <taxon>Fungi</taxon>
        <taxon>Dikarya</taxon>
        <taxon>Basidiomycota</taxon>
        <taxon>Agaricomycotina</taxon>
        <taxon>Agaricomycetes</taxon>
        <taxon>Agaricomycetidae</taxon>
        <taxon>Agaricales</taxon>
        <taxon>Pluteineae</taxon>
        <taxon>Pluteaceae</taxon>
        <taxon>Pluteus</taxon>
    </lineage>
</organism>
<dbReference type="Proteomes" id="UP000308600">
    <property type="component" value="Unassembled WGS sequence"/>
</dbReference>
<accession>A0ACD3A6E6</accession>
<reference evidence="1 2" key="1">
    <citation type="journal article" date="2019" name="Nat. Ecol. Evol.">
        <title>Megaphylogeny resolves global patterns of mushroom evolution.</title>
        <authorList>
            <person name="Varga T."/>
            <person name="Krizsan K."/>
            <person name="Foldi C."/>
            <person name="Dima B."/>
            <person name="Sanchez-Garcia M."/>
            <person name="Sanchez-Ramirez S."/>
            <person name="Szollosi G.J."/>
            <person name="Szarkandi J.G."/>
            <person name="Papp V."/>
            <person name="Albert L."/>
            <person name="Andreopoulos W."/>
            <person name="Angelini C."/>
            <person name="Antonin V."/>
            <person name="Barry K.W."/>
            <person name="Bougher N.L."/>
            <person name="Buchanan P."/>
            <person name="Buyck B."/>
            <person name="Bense V."/>
            <person name="Catcheside P."/>
            <person name="Chovatia M."/>
            <person name="Cooper J."/>
            <person name="Damon W."/>
            <person name="Desjardin D."/>
            <person name="Finy P."/>
            <person name="Geml J."/>
            <person name="Haridas S."/>
            <person name="Hughes K."/>
            <person name="Justo A."/>
            <person name="Karasinski D."/>
            <person name="Kautmanova I."/>
            <person name="Kiss B."/>
            <person name="Kocsube S."/>
            <person name="Kotiranta H."/>
            <person name="LaButti K.M."/>
            <person name="Lechner B.E."/>
            <person name="Liimatainen K."/>
            <person name="Lipzen A."/>
            <person name="Lukacs Z."/>
            <person name="Mihaltcheva S."/>
            <person name="Morgado L.N."/>
            <person name="Niskanen T."/>
            <person name="Noordeloos M.E."/>
            <person name="Ohm R.A."/>
            <person name="Ortiz-Santana B."/>
            <person name="Ovrebo C."/>
            <person name="Racz N."/>
            <person name="Riley R."/>
            <person name="Savchenko A."/>
            <person name="Shiryaev A."/>
            <person name="Soop K."/>
            <person name="Spirin V."/>
            <person name="Szebenyi C."/>
            <person name="Tomsovsky M."/>
            <person name="Tulloss R.E."/>
            <person name="Uehling J."/>
            <person name="Grigoriev I.V."/>
            <person name="Vagvolgyi C."/>
            <person name="Papp T."/>
            <person name="Martin F.M."/>
            <person name="Miettinen O."/>
            <person name="Hibbett D.S."/>
            <person name="Nagy L.G."/>
        </authorList>
    </citation>
    <scope>NUCLEOTIDE SEQUENCE [LARGE SCALE GENOMIC DNA]</scope>
    <source>
        <strain evidence="1 2">NL-1719</strain>
    </source>
</reference>
<dbReference type="EMBL" id="ML208781">
    <property type="protein sequence ID" value="TFK60397.1"/>
    <property type="molecule type" value="Genomic_DNA"/>
</dbReference>
<evidence type="ECO:0000313" key="1">
    <source>
        <dbReference type="EMBL" id="TFK60397.1"/>
    </source>
</evidence>
<sequence>MAPRASVLFPGECYPDYSDRPLYSFLAKHYGWWNRYTQKGRLAPADVHPFQLQKAGTNKTNYHQRIPYQSKDMTNDLEECQILEGILSPITQFLDEQLSQLLPQEHSKLASLGETLPGAATPPAYPFTNFVVNICASTSAHKDSNDEGLCVVIPFGDYTGGELCLYEPGLTFPIQPGDILMFPSSKFTHFNLHFNGFRGSFVLHTDKKLGEWKVQRNHWNHIHRHEA</sequence>
<proteinExistence type="predicted"/>
<protein>
    <submittedName>
        <fullName evidence="1">Uncharacterized protein</fullName>
    </submittedName>
</protein>
<evidence type="ECO:0000313" key="2">
    <source>
        <dbReference type="Proteomes" id="UP000308600"/>
    </source>
</evidence>
<gene>
    <name evidence="1" type="ORF">BDN72DRAFT_779467</name>
</gene>